<feature type="signal peptide" evidence="1">
    <location>
        <begin position="1"/>
        <end position="23"/>
    </location>
</feature>
<reference evidence="3" key="1">
    <citation type="submission" date="2025-08" db="UniProtKB">
        <authorList>
            <consortium name="RefSeq"/>
        </authorList>
    </citation>
    <scope>IDENTIFICATION</scope>
    <source>
        <strain evidence="3">Aabys</strain>
        <tissue evidence="3">Whole body</tissue>
    </source>
</reference>
<evidence type="ECO:0000313" key="2">
    <source>
        <dbReference type="Proteomes" id="UP001652621"/>
    </source>
</evidence>
<feature type="chain" id="PRO_5046136268" evidence="1">
    <location>
        <begin position="24"/>
        <end position="89"/>
    </location>
</feature>
<name>A0ABM3V636_MUSDO</name>
<dbReference type="RefSeq" id="XP_058981228.1">
    <property type="nucleotide sequence ID" value="XM_059125245.1"/>
</dbReference>
<gene>
    <name evidence="3" type="primary">LOC131803699</name>
</gene>
<evidence type="ECO:0000313" key="3">
    <source>
        <dbReference type="RefSeq" id="XP_058981228.1"/>
    </source>
</evidence>
<dbReference type="Gene3D" id="3.30.60.30">
    <property type="match status" value="1"/>
</dbReference>
<dbReference type="GeneID" id="131803699"/>
<proteinExistence type="predicted"/>
<dbReference type="Proteomes" id="UP001652621">
    <property type="component" value="Unplaced"/>
</dbReference>
<evidence type="ECO:0000256" key="1">
    <source>
        <dbReference type="SAM" id="SignalP"/>
    </source>
</evidence>
<organism evidence="2 3">
    <name type="scientific">Musca domestica</name>
    <name type="common">House fly</name>
    <dbReference type="NCBI Taxonomy" id="7370"/>
    <lineage>
        <taxon>Eukaryota</taxon>
        <taxon>Metazoa</taxon>
        <taxon>Ecdysozoa</taxon>
        <taxon>Arthropoda</taxon>
        <taxon>Hexapoda</taxon>
        <taxon>Insecta</taxon>
        <taxon>Pterygota</taxon>
        <taxon>Neoptera</taxon>
        <taxon>Endopterygota</taxon>
        <taxon>Diptera</taxon>
        <taxon>Brachycera</taxon>
        <taxon>Muscomorpha</taxon>
        <taxon>Muscoidea</taxon>
        <taxon>Muscidae</taxon>
        <taxon>Musca</taxon>
    </lineage>
</organism>
<keyword evidence="1" id="KW-0732">Signal</keyword>
<protein>
    <submittedName>
        <fullName evidence="3">Vasotab-TY3-like</fullName>
    </submittedName>
</protein>
<sequence>MHLITFVVVLVLALTLYPYTAEAQNCATICRETGGPVCGSLRRGRQELKCTFRNFCRLQKRRCATREEWSALLGRCTRDSLECRRIGGR</sequence>
<keyword evidence="2" id="KW-1185">Reference proteome</keyword>
<accession>A0ABM3V636</accession>